<organism evidence="1 2">
    <name type="scientific">Sphingomonas aurantiaca</name>
    <dbReference type="NCBI Taxonomy" id="185949"/>
    <lineage>
        <taxon>Bacteria</taxon>
        <taxon>Pseudomonadati</taxon>
        <taxon>Pseudomonadota</taxon>
        <taxon>Alphaproteobacteria</taxon>
        <taxon>Sphingomonadales</taxon>
        <taxon>Sphingomonadaceae</taxon>
        <taxon>Sphingomonas</taxon>
    </lineage>
</organism>
<evidence type="ECO:0000313" key="1">
    <source>
        <dbReference type="EMBL" id="VVT29403.1"/>
    </source>
</evidence>
<dbReference type="Proteomes" id="UP000326857">
    <property type="component" value="Unassembled WGS sequence"/>
</dbReference>
<name>A0A5E8AJ00_9SPHN</name>
<dbReference type="EMBL" id="CABVLI010000047">
    <property type="protein sequence ID" value="VVT29403.1"/>
    <property type="molecule type" value="Genomic_DNA"/>
</dbReference>
<evidence type="ECO:0000313" key="2">
    <source>
        <dbReference type="Proteomes" id="UP000326857"/>
    </source>
</evidence>
<dbReference type="AlphaFoldDB" id="A0A5E8AJ00"/>
<reference evidence="1 2" key="1">
    <citation type="submission" date="2019-09" db="EMBL/GenBank/DDBJ databases">
        <authorList>
            <person name="Dittami M. S."/>
        </authorList>
    </citation>
    <scope>NUCLEOTIDE SEQUENCE [LARGE SCALE GENOMIC DNA]</scope>
    <source>
        <strain evidence="1">SPHINGO391</strain>
    </source>
</reference>
<gene>
    <name evidence="1" type="ORF">SPHINGO391_510108</name>
</gene>
<proteinExistence type="predicted"/>
<sequence length="90" mass="9849">MEGRDPWEVFKDRRYLDNTRQTERECPPDGYRFDGQRRANASAQEGACGINGSRFVSSPSVLSVIAGSSTSLISKTPAARLASTPLTLSR</sequence>
<protein>
    <submittedName>
        <fullName evidence="1">Uncharacterized protein</fullName>
    </submittedName>
</protein>
<accession>A0A5E8AJ00</accession>